<dbReference type="InterPro" id="IPR037185">
    <property type="entry name" value="EmrE-like"/>
</dbReference>
<dbReference type="Proteomes" id="UP000001494">
    <property type="component" value="Chromosome"/>
</dbReference>
<dbReference type="Pfam" id="PF00893">
    <property type="entry name" value="Multi_Drug_Res"/>
    <property type="match status" value="1"/>
</dbReference>
<dbReference type="EMBL" id="CP002850">
    <property type="protein sequence ID" value="AEH62562.1"/>
    <property type="molecule type" value="Genomic_DNA"/>
</dbReference>
<dbReference type="GO" id="GO:0022857">
    <property type="term" value="F:transmembrane transporter activity"/>
    <property type="evidence" value="ECO:0007669"/>
    <property type="project" value="InterPro"/>
</dbReference>
<dbReference type="InterPro" id="IPR000390">
    <property type="entry name" value="Small_drug/metabolite_transptr"/>
</dbReference>
<evidence type="ECO:0000256" key="6">
    <source>
        <dbReference type="ARBA" id="ARBA00023136"/>
    </source>
</evidence>
<comment type="similarity">
    <text evidence="7 8">Belongs to the drug/metabolite transporter (DMT) superfamily. Small multidrug resistance (SMR) (TC 2.A.7.1) family.</text>
</comment>
<evidence type="ECO:0000313" key="10">
    <source>
        <dbReference type="EMBL" id="AEH62562.1"/>
    </source>
</evidence>
<gene>
    <name evidence="10" type="ordered locus">Zmob_0720</name>
</gene>
<evidence type="ECO:0000256" key="4">
    <source>
        <dbReference type="ARBA" id="ARBA00022692"/>
    </source>
</evidence>
<keyword evidence="5 9" id="KW-1133">Transmembrane helix</keyword>
<evidence type="ECO:0000256" key="1">
    <source>
        <dbReference type="ARBA" id="ARBA00004651"/>
    </source>
</evidence>
<protein>
    <submittedName>
        <fullName evidence="10">Small multidrug resistance protein</fullName>
    </submittedName>
</protein>
<sequence>MFTGWTGLAIAVFFEVAATTALRLANGIDKPLWLITACIGYFICFTIISFVFKTLPLGIVYAVWAGGGLAIMTIVSQWIFNETLDLRQIGCIALILIGVIGLNLISPA</sequence>
<evidence type="ECO:0000313" key="11">
    <source>
        <dbReference type="Proteomes" id="UP000001494"/>
    </source>
</evidence>
<dbReference type="PANTHER" id="PTHR30561">
    <property type="entry name" value="SMR FAMILY PROTON-DEPENDENT DRUG EFFLUX TRANSPORTER SUGE"/>
    <property type="match status" value="1"/>
</dbReference>
<evidence type="ECO:0000256" key="7">
    <source>
        <dbReference type="ARBA" id="ARBA00038032"/>
    </source>
</evidence>
<keyword evidence="6 9" id="KW-0472">Membrane</keyword>
<proteinExistence type="inferred from homology"/>
<dbReference type="HOGENOM" id="CLU_133067_0_2_5"/>
<evidence type="ECO:0000256" key="8">
    <source>
        <dbReference type="RuleBase" id="RU003942"/>
    </source>
</evidence>
<reference evidence="10 11" key="1">
    <citation type="journal article" date="2011" name="J. Bacteriol.">
        <title>Genome sequence of the ethanol-producing Zymomonas mobilis subsp. mobilis lectotype strain ATCC 10988.</title>
        <authorList>
            <person name="Pappas K.M."/>
            <person name="Kouvelis V.N."/>
            <person name="Saunders E."/>
            <person name="Brettin T.S."/>
            <person name="Bruce D."/>
            <person name="Detter C."/>
            <person name="Balakireva M."/>
            <person name="Han C.S."/>
            <person name="Savvakis G."/>
            <person name="Kyrpides N.C."/>
            <person name="Typas M.A."/>
        </authorList>
    </citation>
    <scope>NUCLEOTIDE SEQUENCE [LARGE SCALE GENOMIC DNA]</scope>
    <source>
        <strain evidence="11">ATCC 10988 / DSM 424 / CCUG 17860 / LMG 404 / NCIMB 8938 / NRRL B-806 / ZM1</strain>
    </source>
</reference>
<dbReference type="PANTHER" id="PTHR30561:SF1">
    <property type="entry name" value="MULTIDRUG TRANSPORTER EMRE"/>
    <property type="match status" value="1"/>
</dbReference>
<evidence type="ECO:0000256" key="2">
    <source>
        <dbReference type="ARBA" id="ARBA00022448"/>
    </source>
</evidence>
<dbReference type="RefSeq" id="WP_011240077.1">
    <property type="nucleotide sequence ID" value="NC_017262.1"/>
</dbReference>
<keyword evidence="3" id="KW-1003">Cell membrane</keyword>
<feature type="transmembrane region" description="Helical" evidence="9">
    <location>
        <begin position="86"/>
        <end position="105"/>
    </location>
</feature>
<evidence type="ECO:0000256" key="9">
    <source>
        <dbReference type="SAM" id="Phobius"/>
    </source>
</evidence>
<name>A0A0H3G168_ZYMMA</name>
<dbReference type="AlphaFoldDB" id="A0A0H3G168"/>
<dbReference type="GO" id="GO:0005886">
    <property type="term" value="C:plasma membrane"/>
    <property type="evidence" value="ECO:0007669"/>
    <property type="project" value="UniProtKB-SubCell"/>
</dbReference>
<organism evidence="10 11">
    <name type="scientific">Zymomonas mobilis subsp. mobilis (strain ATCC 10988 / DSM 424 / LMG 404 / NCIMB 8938 / NRRL B-806 / ZM1)</name>
    <dbReference type="NCBI Taxonomy" id="555217"/>
    <lineage>
        <taxon>Bacteria</taxon>
        <taxon>Pseudomonadati</taxon>
        <taxon>Pseudomonadota</taxon>
        <taxon>Alphaproteobacteria</taxon>
        <taxon>Sphingomonadales</taxon>
        <taxon>Zymomonadaceae</taxon>
        <taxon>Zymomonas</taxon>
    </lineage>
</organism>
<dbReference type="SUPFAM" id="SSF103481">
    <property type="entry name" value="Multidrug resistance efflux transporter EmrE"/>
    <property type="match status" value="1"/>
</dbReference>
<dbReference type="Gene3D" id="1.10.3730.20">
    <property type="match status" value="1"/>
</dbReference>
<dbReference type="InterPro" id="IPR045324">
    <property type="entry name" value="Small_multidrug_res"/>
</dbReference>
<accession>A0A0H3G168</accession>
<keyword evidence="4 8" id="KW-0812">Transmembrane</keyword>
<evidence type="ECO:0000256" key="5">
    <source>
        <dbReference type="ARBA" id="ARBA00022989"/>
    </source>
</evidence>
<evidence type="ECO:0000256" key="3">
    <source>
        <dbReference type="ARBA" id="ARBA00022475"/>
    </source>
</evidence>
<dbReference type="OrthoDB" id="9808638at2"/>
<comment type="subcellular location">
    <subcellularLocation>
        <location evidence="1 8">Cell membrane</location>
        <topology evidence="1 8">Multi-pass membrane protein</topology>
    </subcellularLocation>
</comment>
<dbReference type="SMR" id="A0A0H3G168"/>
<feature type="transmembrane region" description="Helical" evidence="9">
    <location>
        <begin position="31"/>
        <end position="52"/>
    </location>
</feature>
<feature type="transmembrane region" description="Helical" evidence="9">
    <location>
        <begin position="59"/>
        <end position="80"/>
    </location>
</feature>
<keyword evidence="2" id="KW-0813">Transport</keyword>
<dbReference type="eggNOG" id="COG2076">
    <property type="taxonomic scope" value="Bacteria"/>
</dbReference>
<dbReference type="KEGG" id="zmm:Zmob_0720"/>